<evidence type="ECO:0000313" key="2">
    <source>
        <dbReference type="EMBL" id="MCS0498990.1"/>
    </source>
</evidence>
<keyword evidence="1" id="KW-0732">Signal</keyword>
<accession>A0ABT1ZE67</accession>
<proteinExistence type="predicted"/>
<organism evidence="2 3">
    <name type="scientific">Protaetiibacter mangrovi</name>
    <dbReference type="NCBI Taxonomy" id="2970926"/>
    <lineage>
        <taxon>Bacteria</taxon>
        <taxon>Bacillati</taxon>
        <taxon>Actinomycetota</taxon>
        <taxon>Actinomycetes</taxon>
        <taxon>Micrococcales</taxon>
        <taxon>Microbacteriaceae</taxon>
        <taxon>Protaetiibacter</taxon>
    </lineage>
</organism>
<sequence>MSHRIRIAAALAALTLATGALTGCSLIPNPVRDIVEQGTGGGGSGSDNPLGSIPADFPSEVPLVDGDVIAGLKVNDRSWGVTIRVADEAAADQAKQLMLDAGFTELIEGASAYEKDDLKVVIVAGPADDDEGGYAVAYTVVIVTE</sequence>
<gene>
    <name evidence="2" type="ORF">NUH29_05420</name>
</gene>
<dbReference type="PROSITE" id="PS51257">
    <property type="entry name" value="PROKAR_LIPOPROTEIN"/>
    <property type="match status" value="1"/>
</dbReference>
<feature type="chain" id="PRO_5046703065" description="PASTA domain-containing protein" evidence="1">
    <location>
        <begin position="23"/>
        <end position="145"/>
    </location>
</feature>
<keyword evidence="3" id="KW-1185">Reference proteome</keyword>
<reference evidence="2 3" key="1">
    <citation type="submission" date="2022-08" db="EMBL/GenBank/DDBJ databases">
        <authorList>
            <person name="Li F."/>
        </authorList>
    </citation>
    <scope>NUCLEOTIDE SEQUENCE [LARGE SCALE GENOMIC DNA]</scope>
    <source>
        <strain evidence="2 3">10F1B-8-1</strain>
    </source>
</reference>
<dbReference type="RefSeq" id="WP_258798010.1">
    <property type="nucleotide sequence ID" value="NZ_JANTHX010000005.1"/>
</dbReference>
<dbReference type="EMBL" id="JANTHX010000005">
    <property type="protein sequence ID" value="MCS0498990.1"/>
    <property type="molecule type" value="Genomic_DNA"/>
</dbReference>
<comment type="caution">
    <text evidence="2">The sequence shown here is derived from an EMBL/GenBank/DDBJ whole genome shotgun (WGS) entry which is preliminary data.</text>
</comment>
<evidence type="ECO:0000256" key="1">
    <source>
        <dbReference type="SAM" id="SignalP"/>
    </source>
</evidence>
<name>A0ABT1ZE67_9MICO</name>
<dbReference type="Proteomes" id="UP001205337">
    <property type="component" value="Unassembled WGS sequence"/>
</dbReference>
<feature type="signal peptide" evidence="1">
    <location>
        <begin position="1"/>
        <end position="22"/>
    </location>
</feature>
<evidence type="ECO:0008006" key="4">
    <source>
        <dbReference type="Google" id="ProtNLM"/>
    </source>
</evidence>
<evidence type="ECO:0000313" key="3">
    <source>
        <dbReference type="Proteomes" id="UP001205337"/>
    </source>
</evidence>
<protein>
    <recommendedName>
        <fullName evidence="4">PASTA domain-containing protein</fullName>
    </recommendedName>
</protein>